<keyword evidence="1" id="KW-0472">Membrane</keyword>
<feature type="transmembrane region" description="Helical" evidence="1">
    <location>
        <begin position="44"/>
        <end position="72"/>
    </location>
</feature>
<dbReference type="Proteomes" id="UP001177140">
    <property type="component" value="Unassembled WGS sequence"/>
</dbReference>
<keyword evidence="1" id="KW-0812">Transmembrane</keyword>
<feature type="transmembrane region" description="Helical" evidence="1">
    <location>
        <begin position="12"/>
        <end position="32"/>
    </location>
</feature>
<dbReference type="EMBL" id="JAJJMA010233793">
    <property type="protein sequence ID" value="MCL7042304.1"/>
    <property type="molecule type" value="Genomic_DNA"/>
</dbReference>
<gene>
    <name evidence="2" type="ORF">MKW94_012204</name>
</gene>
<evidence type="ECO:0000313" key="3">
    <source>
        <dbReference type="Proteomes" id="UP001177140"/>
    </source>
</evidence>
<protein>
    <submittedName>
        <fullName evidence="2">Uncharacterized protein</fullName>
    </submittedName>
</protein>
<evidence type="ECO:0000256" key="1">
    <source>
        <dbReference type="SAM" id="Phobius"/>
    </source>
</evidence>
<keyword evidence="3" id="KW-1185">Reference proteome</keyword>
<accession>A0AA41VJF8</accession>
<name>A0AA41VJF8_PAPNU</name>
<comment type="caution">
    <text evidence="2">The sequence shown here is derived from an EMBL/GenBank/DDBJ whole genome shotgun (WGS) entry which is preliminary data.</text>
</comment>
<keyword evidence="1" id="KW-1133">Transmembrane helix</keyword>
<proteinExistence type="predicted"/>
<sequence>MDNARENRVLNGLFILTSGQLIFSSQVALRLLSMHAEVGRQDPLLRYSLAVLYCVFTASLFSNLFGILVFVLLSPPKYLTHRNFILIISNGVSLVFMVFGFVLFIVFDVQLV</sequence>
<evidence type="ECO:0000313" key="2">
    <source>
        <dbReference type="EMBL" id="MCL7042304.1"/>
    </source>
</evidence>
<dbReference type="AlphaFoldDB" id="A0AA41VJF8"/>
<feature type="transmembrane region" description="Helical" evidence="1">
    <location>
        <begin position="84"/>
        <end position="107"/>
    </location>
</feature>
<organism evidence="2 3">
    <name type="scientific">Papaver nudicaule</name>
    <name type="common">Iceland poppy</name>
    <dbReference type="NCBI Taxonomy" id="74823"/>
    <lineage>
        <taxon>Eukaryota</taxon>
        <taxon>Viridiplantae</taxon>
        <taxon>Streptophyta</taxon>
        <taxon>Embryophyta</taxon>
        <taxon>Tracheophyta</taxon>
        <taxon>Spermatophyta</taxon>
        <taxon>Magnoliopsida</taxon>
        <taxon>Ranunculales</taxon>
        <taxon>Papaveraceae</taxon>
        <taxon>Papaveroideae</taxon>
        <taxon>Papaver</taxon>
    </lineage>
</organism>
<reference evidence="2" key="1">
    <citation type="submission" date="2022-03" db="EMBL/GenBank/DDBJ databases">
        <title>A functionally conserved STORR gene fusion in Papaver species that diverged 16.8 million years ago.</title>
        <authorList>
            <person name="Catania T."/>
        </authorList>
    </citation>
    <scope>NUCLEOTIDE SEQUENCE</scope>
    <source>
        <strain evidence="2">S-191538</strain>
    </source>
</reference>